<dbReference type="EMBL" id="FOFV01000024">
    <property type="protein sequence ID" value="SES37133.1"/>
    <property type="molecule type" value="Genomic_DNA"/>
</dbReference>
<evidence type="ECO:0008006" key="4">
    <source>
        <dbReference type="Google" id="ProtNLM"/>
    </source>
</evidence>
<dbReference type="AlphaFoldDB" id="A0A1H9WUQ5"/>
<reference evidence="3" key="1">
    <citation type="submission" date="2016-10" db="EMBL/GenBank/DDBJ databases">
        <authorList>
            <person name="Varghese N."/>
            <person name="Submissions S."/>
        </authorList>
    </citation>
    <scope>NUCLEOTIDE SEQUENCE [LARGE SCALE GENOMIC DNA]</scope>
    <source>
        <strain evidence="3">DSM 44437</strain>
    </source>
</reference>
<feature type="signal peptide" evidence="1">
    <location>
        <begin position="1"/>
        <end position="27"/>
    </location>
</feature>
<evidence type="ECO:0000256" key="1">
    <source>
        <dbReference type="SAM" id="SignalP"/>
    </source>
</evidence>
<feature type="chain" id="PRO_5011452188" description="Peptidase inhibitor family I36" evidence="1">
    <location>
        <begin position="28"/>
        <end position="169"/>
    </location>
</feature>
<evidence type="ECO:0000313" key="3">
    <source>
        <dbReference type="Proteomes" id="UP000199503"/>
    </source>
</evidence>
<dbReference type="Proteomes" id="UP000199503">
    <property type="component" value="Unassembled WGS sequence"/>
</dbReference>
<evidence type="ECO:0000313" key="2">
    <source>
        <dbReference type="EMBL" id="SES37133.1"/>
    </source>
</evidence>
<keyword evidence="3" id="KW-1185">Reference proteome</keyword>
<accession>A0A1H9WUQ5</accession>
<dbReference type="RefSeq" id="WP_089926007.1">
    <property type="nucleotide sequence ID" value="NZ_FOFV01000024.1"/>
</dbReference>
<protein>
    <recommendedName>
        <fullName evidence="4">Peptidase inhibitor family I36</fullName>
    </recommendedName>
</protein>
<name>A0A1H9WUQ5_9PSEU</name>
<sequence length="169" mass="17518">MRKLARVVISAAFAVATVAVGTVPASAAGVCEPFGCYISNITAKGFYSVSGTSLCSASSVYPGTLYCSYTKSFTGSVGYSSNIGFNLVKDSLSANFGVNADQSKTIAINATCERTFGAKGGRIFGVPEFQKHEFQVRSRQIGGGGANDPVVGSGWVGVPTGMKCVFQEH</sequence>
<organism evidence="2 3">
    <name type="scientific">Lentzea albida</name>
    <dbReference type="NCBI Taxonomy" id="65499"/>
    <lineage>
        <taxon>Bacteria</taxon>
        <taxon>Bacillati</taxon>
        <taxon>Actinomycetota</taxon>
        <taxon>Actinomycetes</taxon>
        <taxon>Pseudonocardiales</taxon>
        <taxon>Pseudonocardiaceae</taxon>
        <taxon>Lentzea</taxon>
    </lineage>
</organism>
<gene>
    <name evidence="2" type="ORF">SAMN04488000_12497</name>
</gene>
<proteinExistence type="predicted"/>
<keyword evidence="1" id="KW-0732">Signal</keyword>